<reference evidence="1 2" key="1">
    <citation type="submission" date="2018-04" db="EMBL/GenBank/DDBJ databases">
        <title>Complete genome uncultured novel isolate.</title>
        <authorList>
            <person name="Merlino G."/>
        </authorList>
    </citation>
    <scope>NUCLEOTIDE SEQUENCE [LARGE SCALE GENOMIC DNA]</scope>
    <source>
        <strain evidence="2">R1DC9</strain>
    </source>
</reference>
<dbReference type="Proteomes" id="UP000298616">
    <property type="component" value="Chromosome"/>
</dbReference>
<accession>A0A4D7K5L5</accession>
<organism evidence="1 2">
    <name type="scientific">Mangrovivirga cuniculi</name>
    <dbReference type="NCBI Taxonomy" id="2715131"/>
    <lineage>
        <taxon>Bacteria</taxon>
        <taxon>Pseudomonadati</taxon>
        <taxon>Bacteroidota</taxon>
        <taxon>Cytophagia</taxon>
        <taxon>Cytophagales</taxon>
        <taxon>Mangrovivirgaceae</taxon>
        <taxon>Mangrovivirga</taxon>
    </lineage>
</organism>
<gene>
    <name evidence="1" type="ORF">DCC35_15830</name>
</gene>
<dbReference type="OrthoDB" id="987204at2"/>
<dbReference type="RefSeq" id="WP_137091702.1">
    <property type="nucleotide sequence ID" value="NZ_CP028923.1"/>
</dbReference>
<evidence type="ECO:0000313" key="1">
    <source>
        <dbReference type="EMBL" id="QCK16104.1"/>
    </source>
</evidence>
<proteinExistence type="predicted"/>
<name>A0A4D7K5L5_9BACT</name>
<sequence length="148" mass="17241">MKKLLNKLKTKAIKDSYFGEMGSTYDKSDGCFYLDKDIELEKVYTPVTLYLKTSKEKSNKSQQLAYESIKTDFTSIWNSLTKYIVETEQFISDDQLKKEYRLESITLPEGINGKEMKWEMDLINLKDGFSRIVIELENNNPINHSVEA</sequence>
<dbReference type="AlphaFoldDB" id="A0A4D7K5L5"/>
<protein>
    <submittedName>
        <fullName evidence="1">Uncharacterized protein</fullName>
    </submittedName>
</protein>
<evidence type="ECO:0000313" key="2">
    <source>
        <dbReference type="Proteomes" id="UP000298616"/>
    </source>
</evidence>
<dbReference type="EMBL" id="CP028923">
    <property type="protein sequence ID" value="QCK16104.1"/>
    <property type="molecule type" value="Genomic_DNA"/>
</dbReference>
<keyword evidence="2" id="KW-1185">Reference proteome</keyword>
<dbReference type="KEGG" id="fpf:DCC35_15830"/>